<evidence type="ECO:0000313" key="1">
    <source>
        <dbReference type="EMBL" id="CAG2206514.1"/>
    </source>
</evidence>
<gene>
    <name evidence="1" type="ORF">MEDL_20842</name>
</gene>
<evidence type="ECO:0000313" key="2">
    <source>
        <dbReference type="Proteomes" id="UP000683360"/>
    </source>
</evidence>
<organism evidence="1 2">
    <name type="scientific">Mytilus edulis</name>
    <name type="common">Blue mussel</name>
    <dbReference type="NCBI Taxonomy" id="6550"/>
    <lineage>
        <taxon>Eukaryota</taxon>
        <taxon>Metazoa</taxon>
        <taxon>Spiralia</taxon>
        <taxon>Lophotrochozoa</taxon>
        <taxon>Mollusca</taxon>
        <taxon>Bivalvia</taxon>
        <taxon>Autobranchia</taxon>
        <taxon>Pteriomorphia</taxon>
        <taxon>Mytilida</taxon>
        <taxon>Mytiloidea</taxon>
        <taxon>Mytilidae</taxon>
        <taxon>Mytilinae</taxon>
        <taxon>Mytilus</taxon>
    </lineage>
</organism>
<dbReference type="EMBL" id="CAJPWZ010001052">
    <property type="protein sequence ID" value="CAG2206514.1"/>
    <property type="molecule type" value="Genomic_DNA"/>
</dbReference>
<name>A0A8S3RAX9_MYTED</name>
<dbReference type="Proteomes" id="UP000683360">
    <property type="component" value="Unassembled WGS sequence"/>
</dbReference>
<keyword evidence="2" id="KW-1185">Reference proteome</keyword>
<comment type="caution">
    <text evidence="1">The sequence shown here is derived from an EMBL/GenBank/DDBJ whole genome shotgun (WGS) entry which is preliminary data.</text>
</comment>
<dbReference type="AlphaFoldDB" id="A0A8S3RAX9"/>
<accession>A0A8S3RAX9</accession>
<evidence type="ECO:0008006" key="3">
    <source>
        <dbReference type="Google" id="ProtNLM"/>
    </source>
</evidence>
<protein>
    <recommendedName>
        <fullName evidence="3">DZIP3-like HEPN domain-containing protein</fullName>
    </recommendedName>
</protein>
<proteinExistence type="predicted"/>
<dbReference type="OrthoDB" id="10353147at2759"/>
<reference evidence="1" key="1">
    <citation type="submission" date="2021-03" db="EMBL/GenBank/DDBJ databases">
        <authorList>
            <person name="Bekaert M."/>
        </authorList>
    </citation>
    <scope>NUCLEOTIDE SEQUENCE</scope>
</reference>
<sequence length="316" mass="36967">MSQSTLRNNFYRIATLIIDHGADVMRSLLDQFIRKKYNSLKDFVSKNQHELYHQFKYDICCQCPRHYQRPDKQHISSWQMDTLFETNGPKLSCHKPNSKCEFCCSDVKPNLQISDLDIILLKFFLVTYFEEEFWRNCLADGVSFHNFLNNNKHDIFHLVQLNVPCCLCINNPDYTIMVATSKDRLTKIQWSAMFCTTDQQSAHSESCVADKNPCSVSATRGINQSSCNGRARMTILSKFCTMMKHIDELVQARNTIYAHAIKGEIADDNFREIWHEIENSILYLAKITNTELEITQRILNCENVYRRKLCVWRCNV</sequence>